<evidence type="ECO:0000313" key="2">
    <source>
        <dbReference type="Proteomes" id="UP000177693"/>
    </source>
</evidence>
<dbReference type="Proteomes" id="UP000177693">
    <property type="component" value="Unassembled WGS sequence"/>
</dbReference>
<evidence type="ECO:0000313" key="1">
    <source>
        <dbReference type="EMBL" id="OGJ02324.1"/>
    </source>
</evidence>
<proteinExistence type="predicted"/>
<organism evidence="1 2">
    <name type="scientific">Candidatus Nomurabacteria bacterium RIFCSPLOWO2_02_FULL_40_67</name>
    <dbReference type="NCBI Taxonomy" id="1801787"/>
    <lineage>
        <taxon>Bacteria</taxon>
        <taxon>Candidatus Nomuraibacteriota</taxon>
    </lineage>
</organism>
<reference evidence="1 2" key="1">
    <citation type="journal article" date="2016" name="Nat. Commun.">
        <title>Thousands of microbial genomes shed light on interconnected biogeochemical processes in an aquifer system.</title>
        <authorList>
            <person name="Anantharaman K."/>
            <person name="Brown C.T."/>
            <person name="Hug L.A."/>
            <person name="Sharon I."/>
            <person name="Castelle C.J."/>
            <person name="Probst A.J."/>
            <person name="Thomas B.C."/>
            <person name="Singh A."/>
            <person name="Wilkins M.J."/>
            <person name="Karaoz U."/>
            <person name="Brodie E.L."/>
            <person name="Williams K.H."/>
            <person name="Hubbard S.S."/>
            <person name="Banfield J.F."/>
        </authorList>
    </citation>
    <scope>NUCLEOTIDE SEQUENCE [LARGE SCALE GENOMIC DNA]</scope>
</reference>
<dbReference type="EMBL" id="MFVL01000001">
    <property type="protein sequence ID" value="OGJ02324.1"/>
    <property type="molecule type" value="Genomic_DNA"/>
</dbReference>
<comment type="caution">
    <text evidence="1">The sequence shown here is derived from an EMBL/GenBank/DDBJ whole genome shotgun (WGS) entry which is preliminary data.</text>
</comment>
<accession>A0A1F6Y7F8</accession>
<protein>
    <submittedName>
        <fullName evidence="1">Uncharacterized protein</fullName>
    </submittedName>
</protein>
<dbReference type="AlphaFoldDB" id="A0A1F6Y7F8"/>
<name>A0A1F6Y7F8_9BACT</name>
<gene>
    <name evidence="1" type="ORF">A3I23_02915</name>
</gene>
<sequence>MKDNIYYTLDEAAKEIKKRWSDKILKRKVEEFLSNKFIPGFFMDKQRAIYPKSVVSPNNACDFFILSTKHLGLEPLLAEYTDDLFTGLSEDKFLLTRLRLLWHDGTYKTADIVDYKKYHGKQFPEVRVVSGEKLIDFHHNLFKLSQYPNNEIKDISTYFKSYGKPKDFYPYYLANFICHGVLFEKFETNPKSRELKFTREVVMPSINFLKEKFGVGPIIVNFYSNDSTGDENPFWGCYNKSINNFLVNYVEKNNCLVKKFK</sequence>